<dbReference type="InterPro" id="IPR003586">
    <property type="entry name" value="Hint_dom_C"/>
</dbReference>
<keyword evidence="4" id="KW-0479">Metal-binding</keyword>
<dbReference type="InterPro" id="IPR003601">
    <property type="entry name" value="Topo_IA_2"/>
</dbReference>
<dbReference type="InterPro" id="IPR036390">
    <property type="entry name" value="WH_DNA-bd_sf"/>
</dbReference>
<keyword evidence="5" id="KW-0677">Repeat</keyword>
<evidence type="ECO:0000256" key="8">
    <source>
        <dbReference type="ARBA" id="ARBA00022833"/>
    </source>
</evidence>
<dbReference type="Gene3D" id="3.30.65.10">
    <property type="entry name" value="Bacterial Topoisomerase I, domain 1"/>
    <property type="match status" value="1"/>
</dbReference>
<keyword evidence="10" id="KW-0651">Protein splicing</keyword>
<dbReference type="SMART" id="SM00306">
    <property type="entry name" value="HintN"/>
    <property type="match status" value="1"/>
</dbReference>
<keyword evidence="12 14" id="KW-0238">DNA-binding</keyword>
<dbReference type="SMART" id="SM00530">
    <property type="entry name" value="HTH_XRE"/>
    <property type="match status" value="1"/>
</dbReference>
<dbReference type="InterPro" id="IPR010982">
    <property type="entry name" value="Lambda_DNA-bd_dom_sf"/>
</dbReference>
<keyword evidence="8" id="KW-0862">Zinc</keyword>
<dbReference type="PROSITE" id="PS50880">
    <property type="entry name" value="TOPRIM"/>
    <property type="match status" value="1"/>
</dbReference>
<dbReference type="Gene3D" id="1.10.290.10">
    <property type="entry name" value="Topoisomerase I, domain 4"/>
    <property type="match status" value="1"/>
</dbReference>
<dbReference type="Gene3D" id="3.40.50.140">
    <property type="match status" value="1"/>
</dbReference>
<evidence type="ECO:0000259" key="16">
    <source>
        <dbReference type="PROSITE" id="PS50819"/>
    </source>
</evidence>
<comment type="caution">
    <text evidence="14">Lacks conserved residue(s) required for the propagation of feature annotation.</text>
</comment>
<dbReference type="GO" id="GO:0003917">
    <property type="term" value="F:DNA topoisomerase type I (single strand cut, ATP-independent) activity"/>
    <property type="evidence" value="ECO:0007669"/>
    <property type="project" value="UniProtKB-UniRule"/>
</dbReference>
<evidence type="ECO:0000256" key="2">
    <source>
        <dbReference type="ARBA" id="ARBA00001946"/>
    </source>
</evidence>
<dbReference type="InterPro" id="IPR030934">
    <property type="entry name" value="Intein_C"/>
</dbReference>
<evidence type="ECO:0000256" key="7">
    <source>
        <dbReference type="ARBA" id="ARBA00022813"/>
    </source>
</evidence>
<evidence type="ECO:0000256" key="6">
    <source>
        <dbReference type="ARBA" id="ARBA00022771"/>
    </source>
</evidence>
<dbReference type="SMART" id="SM00493">
    <property type="entry name" value="TOPRIM"/>
    <property type="match status" value="1"/>
</dbReference>
<dbReference type="InterPro" id="IPR000835">
    <property type="entry name" value="HTH_MarR-typ"/>
</dbReference>
<feature type="site" description="Interaction with DNA" evidence="14">
    <location>
        <position position="165"/>
    </location>
</feature>
<dbReference type="EMBL" id="VTAW01000032">
    <property type="protein sequence ID" value="TYT60692.1"/>
    <property type="molecule type" value="Genomic_DNA"/>
</dbReference>
<dbReference type="Pfam" id="PF14520">
    <property type="entry name" value="HHH_5"/>
    <property type="match status" value="1"/>
</dbReference>
<dbReference type="PROSITE" id="PS50818">
    <property type="entry name" value="INTEIN_C_TER"/>
    <property type="match status" value="1"/>
</dbReference>
<dbReference type="PROSITE" id="PS52039">
    <property type="entry name" value="TOPO_IA_2"/>
    <property type="match status" value="2"/>
</dbReference>
<protein>
    <recommendedName>
        <fullName evidence="14">DNA topoisomerase 1</fullName>
        <ecNumber evidence="14">5.6.2.1</ecNumber>
    </recommendedName>
    <alternativeName>
        <fullName evidence="14">DNA topoisomerase I</fullName>
    </alternativeName>
</protein>
<keyword evidence="11 14" id="KW-0799">Topoisomerase</keyword>
<dbReference type="HAMAP" id="MF_00952">
    <property type="entry name" value="Topoisom_1_prok"/>
    <property type="match status" value="1"/>
</dbReference>
<proteinExistence type="inferred from homology"/>
<feature type="site" description="Interaction with DNA" evidence="14">
    <location>
        <position position="48"/>
    </location>
</feature>
<dbReference type="Gene3D" id="2.170.16.10">
    <property type="entry name" value="Hedgehog/Intein (Hint) domain"/>
    <property type="match status" value="1"/>
</dbReference>
<dbReference type="PRINTS" id="PR00417">
    <property type="entry name" value="PRTPISMRASEI"/>
</dbReference>
<dbReference type="GO" id="GO:0003677">
    <property type="term" value="F:DNA binding"/>
    <property type="evidence" value="ECO:0007669"/>
    <property type="project" value="UniProtKB-KW"/>
</dbReference>
<gene>
    <name evidence="14" type="primary">topA</name>
    <name evidence="20" type="ORF">FYC77_17430</name>
</gene>
<dbReference type="Gene3D" id="1.10.10.10">
    <property type="entry name" value="Winged helix-like DNA-binding domain superfamily/Winged helix DNA-binding domain"/>
    <property type="match status" value="1"/>
</dbReference>
<feature type="domain" description="Toprim" evidence="17">
    <location>
        <begin position="1"/>
        <end position="136"/>
    </location>
</feature>
<evidence type="ECO:0000256" key="10">
    <source>
        <dbReference type="ARBA" id="ARBA00023000"/>
    </source>
</evidence>
<organism evidence="20 21">
    <name type="scientific">Natrialba swarupiae</name>
    <dbReference type="NCBI Taxonomy" id="2448032"/>
    <lineage>
        <taxon>Archaea</taxon>
        <taxon>Methanobacteriati</taxon>
        <taxon>Methanobacteriota</taxon>
        <taxon>Stenosarchaea group</taxon>
        <taxon>Halobacteria</taxon>
        <taxon>Halobacteriales</taxon>
        <taxon>Natrialbaceae</taxon>
        <taxon>Natrialba</taxon>
    </lineage>
</organism>
<dbReference type="InterPro" id="IPR004042">
    <property type="entry name" value="Intein_endonuc_central"/>
</dbReference>
<dbReference type="InterPro" id="IPR023405">
    <property type="entry name" value="Topo_IA_core_domain"/>
</dbReference>
<dbReference type="FunFam" id="1.10.290.10:FF:000003">
    <property type="entry name" value="DNA topoisomerase"/>
    <property type="match status" value="1"/>
</dbReference>
<evidence type="ECO:0000259" key="17">
    <source>
        <dbReference type="PROSITE" id="PS50880"/>
    </source>
</evidence>
<dbReference type="GO" id="GO:0005694">
    <property type="term" value="C:chromosome"/>
    <property type="evidence" value="ECO:0007669"/>
    <property type="project" value="InterPro"/>
</dbReference>
<dbReference type="Pfam" id="PF01131">
    <property type="entry name" value="Topoisom_bac"/>
    <property type="match status" value="2"/>
</dbReference>
<dbReference type="PROSITE" id="PS50943">
    <property type="entry name" value="HTH_CROC1"/>
    <property type="match status" value="1"/>
</dbReference>
<reference evidence="20 21" key="1">
    <citation type="submission" date="2019-08" db="EMBL/GenBank/DDBJ databases">
        <title>Archaea genome.</title>
        <authorList>
            <person name="Kajale S."/>
            <person name="Shouche Y."/>
            <person name="Deshpande N."/>
            <person name="Sharma A."/>
        </authorList>
    </citation>
    <scope>NUCLEOTIDE SEQUENCE [LARGE SCALE GENOMIC DNA]</scope>
    <source>
        <strain evidence="20 21">ESP3B_9</strain>
    </source>
</reference>
<dbReference type="SUPFAM" id="SSF47413">
    <property type="entry name" value="lambda repressor-like DNA-binding domains"/>
    <property type="match status" value="1"/>
</dbReference>
<dbReference type="CDD" id="cd00081">
    <property type="entry name" value="Hint"/>
    <property type="match status" value="1"/>
</dbReference>
<dbReference type="SMART" id="SM00305">
    <property type="entry name" value="HintC"/>
    <property type="match status" value="1"/>
</dbReference>
<evidence type="ECO:0000256" key="3">
    <source>
        <dbReference type="ARBA" id="ARBA00009446"/>
    </source>
</evidence>
<dbReference type="EC" id="5.6.2.1" evidence="14"/>
<dbReference type="PRINTS" id="PR00379">
    <property type="entry name" value="INTEIN"/>
</dbReference>
<feature type="domain" description="HTH cro/C1-type" evidence="18">
    <location>
        <begin position="657"/>
        <end position="707"/>
    </location>
</feature>
<dbReference type="Pfam" id="PF12802">
    <property type="entry name" value="MarR_2"/>
    <property type="match status" value="1"/>
</dbReference>
<dbReference type="InterPro" id="IPR003602">
    <property type="entry name" value="Topo_IA_DNA-bd_dom"/>
</dbReference>
<comment type="catalytic activity">
    <reaction evidence="1 14">
        <text>ATP-independent breakage of single-stranded DNA, followed by passage and rejoining.</text>
        <dbReference type="EC" id="5.6.2.1"/>
    </reaction>
</comment>
<dbReference type="Pfam" id="PF01396">
    <property type="entry name" value="Zn_ribbon_Top1"/>
    <property type="match status" value="2"/>
</dbReference>
<dbReference type="Gene3D" id="3.10.28.10">
    <property type="entry name" value="Homing endonucleases"/>
    <property type="match status" value="1"/>
</dbReference>
<feature type="domain" description="Topo IA-type catalytic" evidence="19">
    <location>
        <begin position="151"/>
        <end position="586"/>
    </location>
</feature>
<dbReference type="InterPro" id="IPR006171">
    <property type="entry name" value="TOPRIM_dom"/>
</dbReference>
<evidence type="ECO:0000313" key="21">
    <source>
        <dbReference type="Proteomes" id="UP000324104"/>
    </source>
</evidence>
<feature type="region of interest" description="Disordered" evidence="15">
    <location>
        <begin position="364"/>
        <end position="386"/>
    </location>
</feature>
<dbReference type="Proteomes" id="UP000324104">
    <property type="component" value="Unassembled WGS sequence"/>
</dbReference>
<comment type="similarity">
    <text evidence="3 14">Belongs to the type IA topoisomerase family.</text>
</comment>
<evidence type="ECO:0000256" key="14">
    <source>
        <dbReference type="HAMAP-Rule" id="MF_00952"/>
    </source>
</evidence>
<dbReference type="SMART" id="SM00437">
    <property type="entry name" value="TOP1Ac"/>
    <property type="match status" value="1"/>
</dbReference>
<feature type="site" description="Interaction with DNA" evidence="14">
    <location>
        <position position="323"/>
    </location>
</feature>
<evidence type="ECO:0000256" key="11">
    <source>
        <dbReference type="ARBA" id="ARBA00023029"/>
    </source>
</evidence>
<dbReference type="GO" id="GO:0006281">
    <property type="term" value="P:DNA repair"/>
    <property type="evidence" value="ECO:0007669"/>
    <property type="project" value="TreeGrafter"/>
</dbReference>
<dbReference type="Pfam" id="PF14528">
    <property type="entry name" value="LAGLIDADG_3"/>
    <property type="match status" value="1"/>
</dbReference>
<dbReference type="SUPFAM" id="SSF56712">
    <property type="entry name" value="Prokaryotic type I DNA topoisomerase"/>
    <property type="match status" value="2"/>
</dbReference>
<dbReference type="InterPro" id="IPR036388">
    <property type="entry name" value="WH-like_DNA-bd_sf"/>
</dbReference>
<dbReference type="Gene3D" id="1.10.150.20">
    <property type="entry name" value="5' to 3' exonuclease, C-terminal subdomain"/>
    <property type="match status" value="1"/>
</dbReference>
<dbReference type="InterPro" id="IPR011991">
    <property type="entry name" value="ArsR-like_HTH"/>
</dbReference>
<keyword evidence="9" id="KW-0460">Magnesium</keyword>
<evidence type="ECO:0000256" key="4">
    <source>
        <dbReference type="ARBA" id="ARBA00022723"/>
    </source>
</evidence>
<dbReference type="InterPro" id="IPR036844">
    <property type="entry name" value="Hint_dom_sf"/>
</dbReference>
<dbReference type="InterPro" id="IPR013497">
    <property type="entry name" value="Topo_IA_cen"/>
</dbReference>
<keyword evidence="7" id="KW-0068">Autocatalytic cleavage</keyword>
<dbReference type="GO" id="GO:0008270">
    <property type="term" value="F:zinc ion binding"/>
    <property type="evidence" value="ECO:0007669"/>
    <property type="project" value="UniProtKB-KW"/>
</dbReference>
<dbReference type="CDD" id="cd03362">
    <property type="entry name" value="TOPRIM_TopoIA_TopoIII"/>
    <property type="match status" value="1"/>
</dbReference>
<dbReference type="GO" id="GO:0016539">
    <property type="term" value="P:intein-mediated protein splicing"/>
    <property type="evidence" value="ECO:0007669"/>
    <property type="project" value="InterPro"/>
</dbReference>
<dbReference type="Gene3D" id="1.10.260.40">
    <property type="entry name" value="lambda repressor-like DNA-binding domains"/>
    <property type="match status" value="1"/>
</dbReference>
<dbReference type="NCBIfam" id="NF005555">
    <property type="entry name" value="PRK07220.1"/>
    <property type="match status" value="1"/>
</dbReference>
<comment type="cofactor">
    <cofactor evidence="2">
        <name>Mg(2+)</name>
        <dbReference type="ChEBI" id="CHEBI:18420"/>
    </cofactor>
</comment>
<dbReference type="InterPro" id="IPR013826">
    <property type="entry name" value="Topo_IA_cen_sub3"/>
</dbReference>
<dbReference type="PANTHER" id="PTHR11390">
    <property type="entry name" value="PROKARYOTIC DNA TOPOISOMERASE"/>
    <property type="match status" value="1"/>
</dbReference>
<dbReference type="InterPro" id="IPR034144">
    <property type="entry name" value="TOPRIM_TopoIII"/>
</dbReference>
<evidence type="ECO:0000259" key="19">
    <source>
        <dbReference type="PROSITE" id="PS52039"/>
    </source>
</evidence>
<feature type="site" description="Interaction with DNA" evidence="14">
    <location>
        <position position="161"/>
    </location>
</feature>
<evidence type="ECO:0000256" key="13">
    <source>
        <dbReference type="ARBA" id="ARBA00023235"/>
    </source>
</evidence>
<dbReference type="InterPro" id="IPR006141">
    <property type="entry name" value="Intein_N"/>
</dbReference>
<dbReference type="SUPFAM" id="SSF55608">
    <property type="entry name" value="Homing endonucleases"/>
    <property type="match status" value="1"/>
</dbReference>
<dbReference type="InterPro" id="IPR013825">
    <property type="entry name" value="Topo_IA_cen_sub2"/>
</dbReference>
<feature type="region of interest" description="Interaction with DNA" evidence="14">
    <location>
        <begin position="189"/>
        <end position="194"/>
    </location>
</feature>
<comment type="subunit">
    <text evidence="14">Monomer.</text>
</comment>
<accession>A0A5D5ALW4</accession>
<dbReference type="InterPro" id="IPR000380">
    <property type="entry name" value="Topo_IA"/>
</dbReference>
<dbReference type="InterPro" id="IPR013824">
    <property type="entry name" value="Topo_IA_cen_sub1"/>
</dbReference>
<dbReference type="InterPro" id="IPR013498">
    <property type="entry name" value="Topo_IA_Znf"/>
</dbReference>
<dbReference type="Pfam" id="PF01751">
    <property type="entry name" value="Toprim"/>
    <property type="match status" value="1"/>
</dbReference>
<evidence type="ECO:0000256" key="1">
    <source>
        <dbReference type="ARBA" id="ARBA00000213"/>
    </source>
</evidence>
<comment type="caution">
    <text evidence="20">The sequence shown here is derived from an EMBL/GenBank/DDBJ whole genome shotgun (WGS) entry which is preliminary data.</text>
</comment>
<name>A0A5D5ALW4_9EURY</name>
<dbReference type="PANTHER" id="PTHR11390:SF26">
    <property type="entry name" value="DNA TOPOISOMERASE 1"/>
    <property type="match status" value="1"/>
</dbReference>
<dbReference type="GO" id="GO:0004519">
    <property type="term" value="F:endonuclease activity"/>
    <property type="evidence" value="ECO:0007669"/>
    <property type="project" value="InterPro"/>
</dbReference>
<dbReference type="SUPFAM" id="SSF51294">
    <property type="entry name" value="Hedgehog/intein (Hint) domain"/>
    <property type="match status" value="1"/>
</dbReference>
<dbReference type="PROSITE" id="PS50817">
    <property type="entry name" value="INTEIN_N_TER"/>
    <property type="match status" value="1"/>
</dbReference>
<evidence type="ECO:0000256" key="5">
    <source>
        <dbReference type="ARBA" id="ARBA00022737"/>
    </source>
</evidence>
<dbReference type="InterPro" id="IPR023406">
    <property type="entry name" value="Topo_IA_AS"/>
</dbReference>
<dbReference type="Gene3D" id="1.10.460.10">
    <property type="entry name" value="Topoisomerase I, domain 2"/>
    <property type="match status" value="2"/>
</dbReference>
<dbReference type="GO" id="GO:0006310">
    <property type="term" value="P:DNA recombination"/>
    <property type="evidence" value="ECO:0007669"/>
    <property type="project" value="TreeGrafter"/>
</dbReference>
<dbReference type="PROSITE" id="PS50819">
    <property type="entry name" value="INTEIN_ENDONUCLEASE"/>
    <property type="match status" value="1"/>
</dbReference>
<keyword evidence="13 14" id="KW-0413">Isomerase</keyword>
<keyword evidence="21" id="KW-1185">Reference proteome</keyword>
<evidence type="ECO:0000256" key="15">
    <source>
        <dbReference type="SAM" id="MobiDB-lite"/>
    </source>
</evidence>
<dbReference type="SUPFAM" id="SSF46785">
    <property type="entry name" value="Winged helix' DNA-binding domain"/>
    <property type="match status" value="1"/>
</dbReference>
<dbReference type="InterPro" id="IPR006142">
    <property type="entry name" value="INTEIN"/>
</dbReference>
<evidence type="ECO:0000259" key="18">
    <source>
        <dbReference type="PROSITE" id="PS50943"/>
    </source>
</evidence>
<dbReference type="CDD" id="cd00186">
    <property type="entry name" value="TOP1Ac"/>
    <property type="match status" value="1"/>
</dbReference>
<evidence type="ECO:0000256" key="12">
    <source>
        <dbReference type="ARBA" id="ARBA00023125"/>
    </source>
</evidence>
<evidence type="ECO:0000256" key="9">
    <source>
        <dbReference type="ARBA" id="ARBA00022842"/>
    </source>
</evidence>
<dbReference type="InterPro" id="IPR001387">
    <property type="entry name" value="Cro/C1-type_HTH"/>
</dbReference>
<feature type="domain" description="Topo IA-type catalytic" evidence="19">
    <location>
        <begin position="1034"/>
        <end position="1112"/>
    </location>
</feature>
<dbReference type="InterPro" id="IPR003587">
    <property type="entry name" value="Hint_dom_N"/>
</dbReference>
<sequence>MELIITEKDNAARRIADILSGESYDSSRENGVNVYEWGGKRCVGLSGHVVGVDFPSEYSDWRDVEPVELIDAEIEKTATKENIVATLRILARKATRVTIATDYDREGELIGKEAYEIVRDVNEDVPIRRVRFSSITENEVQNAFDQPEDLDFDLAAAGEARQIIDLIWGAALTRFLSLSAGQLGNDFISVGRVQSPTLKLIVDREREIQAFDPEEYWELFADLQKQTDGADAFDAQYFYRDEDDNEAERVWDEDVAESVYETLSERETVTVVDVNRRTRTDAPPAPFNTTQFIRAAGSLGYSAQRAMSIAEDLYTAGYLTYPRTDNTVYPDDLDPEELLDDFVGHPTLGESAEDLLEADEIAPTEGDEETTDHPPIHPTGEIPARGDVSDDEWEVFELVVRRFYATVADAAVWEHLKVVAEVGDHRLKANGKRLLEAGYHDVYPYFSTSENFVPDVDEGEELSIDAVELEDKETQPPRRYGQSRLIETMEDMGIGTKCLTAETNVLHRDGTDDVVRTPVSDLFDDGAVVMADGDTEIAINEHGPTSLSVDETTGRVTEREQTLVSQRPLESDECVVRVTTETGSLSVTSDHPMYLRTDDGFEIVPAADVAPGDRLLSTRPANCVEYDENDVVADWSEFATSCTISSKLYGIDCRDRLADYRGERNETQYDLAERIGADRPAISDYENGKRDVPVWILGELGIRPEELHGLNYDQTVENPFPLRWSPTLARIVAHVLGDGSIHVNEDENVVDVRYHNTDRHLIDRFASDVQTLFGFEPTITERDGREDHHKTKYQVNLPAAVGRLLRFVLETVIEDGRPIVPEPLGPTFVGALFDDEGHASLDGKLFISNTDHELLEAVSEMLDRRGIDSKLAPGQHKLHVRGRENLERFLDVVPIAADEKFYRGLDALQEYDVTRRKARILELTSAEPKTSDELASQLGVSRARVNEYVRSLRDAGYVEKRVEGSNRSTSGLRTIRYAATAFDDTIYAAVLGRPSGVEVIDVEEREYDGYVYDLTIDESAPNFAVQSGTVVHNSTRHNTIEKLYDRGYIESDPPRPTKLAMAVVDAAENYADRVVSEGMTAQLEADMDAIASGEAGLEDVTDESREMLEEIFASLADSREEIGDHLRKSLKDDKRLGPCPECGEDLLVRRSRHGSYFVGCDGYPDCEYTLPLPSTGKPLILDDECEEHGLNEVKMLAGRQTFVHGCPLCKAEEAGEGPILGDCPECGDSATSGTSRDEGGETADEHGGELAIKTLQSGSRLVGCTRYPDCEYSLPLPRRGDIEVTDEYCDEHDLPELVVHNGDEPWELGCPICNYKEFQARENESGTDLEVLDGLGAKTAEKLADAGIESIDELVDADPNDVADSVDGISADRVRTWQADA</sequence>
<dbReference type="InterPro" id="IPR004860">
    <property type="entry name" value="LAGLIDADG_dom"/>
</dbReference>
<dbReference type="PROSITE" id="PS00396">
    <property type="entry name" value="TOPO_IA_1"/>
    <property type="match status" value="1"/>
</dbReference>
<feature type="domain" description="DOD-type homing endonuclease" evidence="16">
    <location>
        <begin position="731"/>
        <end position="867"/>
    </location>
</feature>
<dbReference type="Gene3D" id="2.70.20.10">
    <property type="entry name" value="Topoisomerase I, domain 3"/>
    <property type="match status" value="1"/>
</dbReference>
<dbReference type="InterPro" id="IPR028612">
    <property type="entry name" value="Topoisom_1_IA"/>
</dbReference>
<dbReference type="CDD" id="cd00093">
    <property type="entry name" value="HTH_XRE"/>
    <property type="match status" value="1"/>
</dbReference>
<dbReference type="CDD" id="cd00090">
    <property type="entry name" value="HTH_ARSR"/>
    <property type="match status" value="1"/>
</dbReference>
<comment type="function">
    <text evidence="14">Releases the supercoiling and torsional tension of DNA, which is introduced during the DNA replication and transcription, by transiently cleaving and rejoining one strand of the DNA duplex. Introduces a single-strand break via transesterification at a target site in duplex DNA. The scissile phosphodiester is attacked by the catalytic tyrosine of the enzyme, resulting in the formation of a DNA-(5'-phosphotyrosyl)-enzyme intermediate and the expulsion of a 3'-OH DNA strand. The free DNA strand then undergoes passage around the unbroken strand, thus removing DNA supercoils. Finally, in the religation step, the DNA 3'-OH attacks the covalent intermediate to expel the active-site tyrosine and restore the DNA phosphodiester backbone.</text>
</comment>
<dbReference type="GO" id="GO:0006265">
    <property type="term" value="P:DNA topological change"/>
    <property type="evidence" value="ECO:0007669"/>
    <property type="project" value="UniProtKB-UniRule"/>
</dbReference>
<evidence type="ECO:0000313" key="20">
    <source>
        <dbReference type="EMBL" id="TYT60692.1"/>
    </source>
</evidence>
<dbReference type="SMART" id="SM00436">
    <property type="entry name" value="TOP1Bc"/>
    <property type="match status" value="1"/>
</dbReference>
<feature type="active site" description="O-(5'-phospho-DNA)-tyrosine intermediate" evidence="14">
    <location>
        <position position="321"/>
    </location>
</feature>
<keyword evidence="6" id="KW-0863">Zinc-finger</keyword>
<dbReference type="InterPro" id="IPR027434">
    <property type="entry name" value="Homing_endonucl"/>
</dbReference>